<evidence type="ECO:0000256" key="3">
    <source>
        <dbReference type="ARBA" id="ARBA00022801"/>
    </source>
</evidence>
<dbReference type="Gene3D" id="3.20.20.80">
    <property type="entry name" value="Glycosidases"/>
    <property type="match status" value="1"/>
</dbReference>
<evidence type="ECO:0000259" key="7">
    <source>
        <dbReference type="Pfam" id="PF17189"/>
    </source>
</evidence>
<dbReference type="InterPro" id="IPR017853">
    <property type="entry name" value="GH"/>
</dbReference>
<keyword evidence="4" id="KW-0326">Glycosidase</keyword>
<dbReference type="Pfam" id="PF17189">
    <property type="entry name" value="Glyco_hydro_30C"/>
    <property type="match status" value="1"/>
</dbReference>
<dbReference type="AlphaFoldDB" id="A0A5M9H5H2"/>
<dbReference type="PANTHER" id="PTHR11069">
    <property type="entry name" value="GLUCOSYLCERAMIDASE"/>
    <property type="match status" value="1"/>
</dbReference>
<keyword evidence="9" id="KW-1185">Reference proteome</keyword>
<evidence type="ECO:0000313" key="8">
    <source>
        <dbReference type="EMBL" id="KAA8482186.1"/>
    </source>
</evidence>
<dbReference type="SUPFAM" id="SSF51445">
    <property type="entry name" value="(Trans)glycosidases"/>
    <property type="match status" value="1"/>
</dbReference>
<evidence type="ECO:0000256" key="4">
    <source>
        <dbReference type="RuleBase" id="RU361188"/>
    </source>
</evidence>
<dbReference type="PANTHER" id="PTHR11069:SF23">
    <property type="entry name" value="LYSOSOMAL ACID GLUCOSYLCERAMIDASE"/>
    <property type="match status" value="1"/>
</dbReference>
<name>A0A5M9H5H2_9SPHI</name>
<sequence>MRIFDRSSALLNLIFFIIPFVSCSANSDEPSKPDPQPSDHSDITFWLTNPDKSALFQKQNITLNFGSSTNQNPIISVDDSQTFQTMDGFGYSLTGGSAMHIYRMEKSARAALLDELFKTEGNNIGVSYLRISIGASDLDDRTFSYNDLPAGETDPELKKFSLAPDKTYLIPLLKEILAINPDIKILGSPWSPPAWMKTNNSPKGGSLKPEWYGTYANYFVKYIEGMKAEGIRVDAITVQNEPLHPGNNPSLLMVADAQAEFVKNHLGPAFKGAGIDTKIIIYDHNADRPDYPISILNDPEAKKYIDGSAFHLYGGKIEALSDVHSAHPDKSLYFTEQWIGAPGNFPDNLQWHTRELIIGATRNWCKTVLEWNLAADSKWEPHTDGGCTECLGALTITGNTVVRNPAYYIIAHASKFVRPGSVRIGSTLNVNLPNVAFKTPAGNKVLIVLNNSNDDQRFNIRFAGKSVGTLLKAGAVGTYIW</sequence>
<gene>
    <name evidence="8" type="ORF">F1649_12260</name>
</gene>
<dbReference type="EMBL" id="VWNE01000018">
    <property type="protein sequence ID" value="KAA8482186.1"/>
    <property type="molecule type" value="Genomic_DNA"/>
</dbReference>
<comment type="similarity">
    <text evidence="1 4">Belongs to the glycosyl hydrolase 30 family.</text>
</comment>
<evidence type="ECO:0000259" key="6">
    <source>
        <dbReference type="Pfam" id="PF02055"/>
    </source>
</evidence>
<organism evidence="8 9">
    <name type="scientific">Arcticibacter tournemirensis</name>
    <dbReference type="NCBI Taxonomy" id="699437"/>
    <lineage>
        <taxon>Bacteria</taxon>
        <taxon>Pseudomonadati</taxon>
        <taxon>Bacteroidota</taxon>
        <taxon>Sphingobacteriia</taxon>
        <taxon>Sphingobacteriales</taxon>
        <taxon>Sphingobacteriaceae</taxon>
        <taxon>Arcticibacter</taxon>
    </lineage>
</organism>
<dbReference type="Proteomes" id="UP000322918">
    <property type="component" value="Unassembled WGS sequence"/>
</dbReference>
<comment type="caution">
    <text evidence="8">The sequence shown here is derived from an EMBL/GenBank/DDBJ whole genome shotgun (WGS) entry which is preliminary data.</text>
</comment>
<dbReference type="InterPro" id="IPR033452">
    <property type="entry name" value="GH30_C"/>
</dbReference>
<evidence type="ECO:0000256" key="2">
    <source>
        <dbReference type="ARBA" id="ARBA00022729"/>
    </source>
</evidence>
<dbReference type="InterPro" id="IPR033453">
    <property type="entry name" value="Glyco_hydro_30_TIM-barrel"/>
</dbReference>
<evidence type="ECO:0000313" key="9">
    <source>
        <dbReference type="Proteomes" id="UP000322918"/>
    </source>
</evidence>
<protein>
    <submittedName>
        <fullName evidence="8">Glucosylceramidase</fullName>
    </submittedName>
</protein>
<feature type="domain" description="Glycosyl hydrolase family 30 beta sandwich" evidence="7">
    <location>
        <begin position="420"/>
        <end position="479"/>
    </location>
</feature>
<accession>A0A5M9H5H2</accession>
<dbReference type="GO" id="GO:0006680">
    <property type="term" value="P:glucosylceramide catabolic process"/>
    <property type="evidence" value="ECO:0007669"/>
    <property type="project" value="TreeGrafter"/>
</dbReference>
<keyword evidence="3 4" id="KW-0378">Hydrolase</keyword>
<dbReference type="InterPro" id="IPR013780">
    <property type="entry name" value="Glyco_hydro_b"/>
</dbReference>
<reference evidence="8 9" key="1">
    <citation type="submission" date="2019-09" db="EMBL/GenBank/DDBJ databases">
        <title>Pararcticibacter amylolyticus gen. nov., sp. nov., isolated from a rottenly hemp rope, and reclassification of Pedobacter tournemirensis as Pararcticibacter tournemirensis comb. nov.</title>
        <authorList>
            <person name="Cai Y."/>
        </authorList>
    </citation>
    <scope>NUCLEOTIDE SEQUENCE [LARGE SCALE GENOMIC DNA]</scope>
    <source>
        <strain evidence="8 9">TF5-37.2-LB10</strain>
    </source>
</reference>
<feature type="domain" description="Glycosyl hydrolase family 30 TIM-barrel" evidence="6">
    <location>
        <begin position="87"/>
        <end position="417"/>
    </location>
</feature>
<evidence type="ECO:0000256" key="5">
    <source>
        <dbReference type="SAM" id="SignalP"/>
    </source>
</evidence>
<dbReference type="Pfam" id="PF02055">
    <property type="entry name" value="Glyco_hydro_30"/>
    <property type="match status" value="1"/>
</dbReference>
<dbReference type="OrthoDB" id="9806701at2"/>
<keyword evidence="2 5" id="KW-0732">Signal</keyword>
<dbReference type="RefSeq" id="WP_141816249.1">
    <property type="nucleotide sequence ID" value="NZ_VFPL01000001.1"/>
</dbReference>
<proteinExistence type="inferred from homology"/>
<dbReference type="InterPro" id="IPR001139">
    <property type="entry name" value="Glyco_hydro_30"/>
</dbReference>
<feature type="chain" id="PRO_5024405865" evidence="5">
    <location>
        <begin position="28"/>
        <end position="481"/>
    </location>
</feature>
<dbReference type="GO" id="GO:0004348">
    <property type="term" value="F:glucosylceramidase activity"/>
    <property type="evidence" value="ECO:0007669"/>
    <property type="project" value="InterPro"/>
</dbReference>
<evidence type="ECO:0000256" key="1">
    <source>
        <dbReference type="ARBA" id="ARBA00005382"/>
    </source>
</evidence>
<feature type="signal peptide" evidence="5">
    <location>
        <begin position="1"/>
        <end position="27"/>
    </location>
</feature>
<dbReference type="GO" id="GO:0016020">
    <property type="term" value="C:membrane"/>
    <property type="evidence" value="ECO:0007669"/>
    <property type="project" value="GOC"/>
</dbReference>
<dbReference type="Gene3D" id="2.60.40.1180">
    <property type="entry name" value="Golgi alpha-mannosidase II"/>
    <property type="match status" value="1"/>
</dbReference>